<keyword evidence="1" id="KW-1133">Transmembrane helix</keyword>
<evidence type="ECO:0000313" key="2">
    <source>
        <dbReference type="EnsemblMetazoa" id="GAUT052156-PA"/>
    </source>
</evidence>
<dbReference type="AlphaFoldDB" id="A0A1A9VYW7"/>
<sequence length="168" mass="19488">MLNWIAVFGTLPFTHVKVNCAFIRQTLIMLLLLVLFVTLVTLYCRFITVITGVYYIDLVLLSTFQYFSTITFHSILSIDGNCEFAWHMTWCTNINDYYIPRQCICTLRECAGDAFNLLIYSKYMSFLLSLCQEDIVEYLKCMFKAIVSQSHQIAVVILKFVRAPSLLE</sequence>
<proteinExistence type="predicted"/>
<keyword evidence="1" id="KW-0472">Membrane</keyword>
<evidence type="ECO:0000256" key="1">
    <source>
        <dbReference type="SAM" id="Phobius"/>
    </source>
</evidence>
<dbReference type="VEuPathDB" id="VectorBase:GAUT052156"/>
<feature type="transmembrane region" description="Helical" evidence="1">
    <location>
        <begin position="27"/>
        <end position="56"/>
    </location>
</feature>
<reference evidence="2" key="1">
    <citation type="submission" date="2020-05" db="UniProtKB">
        <authorList>
            <consortium name="EnsemblMetazoa"/>
        </authorList>
    </citation>
    <scope>IDENTIFICATION</scope>
    <source>
        <strain evidence="2">TTRI</strain>
    </source>
</reference>
<dbReference type="Proteomes" id="UP000078200">
    <property type="component" value="Unassembled WGS sequence"/>
</dbReference>
<organism evidence="2 3">
    <name type="scientific">Glossina austeni</name>
    <name type="common">Savannah tsetse fly</name>
    <dbReference type="NCBI Taxonomy" id="7395"/>
    <lineage>
        <taxon>Eukaryota</taxon>
        <taxon>Metazoa</taxon>
        <taxon>Ecdysozoa</taxon>
        <taxon>Arthropoda</taxon>
        <taxon>Hexapoda</taxon>
        <taxon>Insecta</taxon>
        <taxon>Pterygota</taxon>
        <taxon>Neoptera</taxon>
        <taxon>Endopterygota</taxon>
        <taxon>Diptera</taxon>
        <taxon>Brachycera</taxon>
        <taxon>Muscomorpha</taxon>
        <taxon>Hippoboscoidea</taxon>
        <taxon>Glossinidae</taxon>
        <taxon>Glossina</taxon>
    </lineage>
</organism>
<evidence type="ECO:0000313" key="3">
    <source>
        <dbReference type="Proteomes" id="UP000078200"/>
    </source>
</evidence>
<name>A0A1A9VYW7_GLOAU</name>
<keyword evidence="3" id="KW-1185">Reference proteome</keyword>
<accession>A0A1A9VYW7</accession>
<keyword evidence="1" id="KW-0812">Transmembrane</keyword>
<protein>
    <submittedName>
        <fullName evidence="2">Uncharacterized protein</fullName>
    </submittedName>
</protein>
<dbReference type="EnsemblMetazoa" id="GAUT052156-RA">
    <property type="protein sequence ID" value="GAUT052156-PA"/>
    <property type="gene ID" value="GAUT052156"/>
</dbReference>